<evidence type="ECO:0000313" key="2">
    <source>
        <dbReference type="Proteomes" id="UP000814140"/>
    </source>
</evidence>
<reference evidence="1" key="2">
    <citation type="journal article" date="2022" name="New Phytol.">
        <title>Evolutionary transition to the ectomycorrhizal habit in the genomes of a hyperdiverse lineage of mushroom-forming fungi.</title>
        <authorList>
            <person name="Looney B."/>
            <person name="Miyauchi S."/>
            <person name="Morin E."/>
            <person name="Drula E."/>
            <person name="Courty P.E."/>
            <person name="Kohler A."/>
            <person name="Kuo A."/>
            <person name="LaButti K."/>
            <person name="Pangilinan J."/>
            <person name="Lipzen A."/>
            <person name="Riley R."/>
            <person name="Andreopoulos W."/>
            <person name="He G."/>
            <person name="Johnson J."/>
            <person name="Nolan M."/>
            <person name="Tritt A."/>
            <person name="Barry K.W."/>
            <person name="Grigoriev I.V."/>
            <person name="Nagy L.G."/>
            <person name="Hibbett D."/>
            <person name="Henrissat B."/>
            <person name="Matheny P.B."/>
            <person name="Labbe J."/>
            <person name="Martin F.M."/>
        </authorList>
    </citation>
    <scope>NUCLEOTIDE SEQUENCE</scope>
    <source>
        <strain evidence="1">HHB10654</strain>
    </source>
</reference>
<dbReference type="EMBL" id="MU277247">
    <property type="protein sequence ID" value="KAI0057425.1"/>
    <property type="molecule type" value="Genomic_DNA"/>
</dbReference>
<proteinExistence type="predicted"/>
<dbReference type="Proteomes" id="UP000814140">
    <property type="component" value="Unassembled WGS sequence"/>
</dbReference>
<keyword evidence="2" id="KW-1185">Reference proteome</keyword>
<protein>
    <submittedName>
        <fullName evidence="1">Uncharacterized protein</fullName>
    </submittedName>
</protein>
<comment type="caution">
    <text evidence="1">The sequence shown here is derived from an EMBL/GenBank/DDBJ whole genome shotgun (WGS) entry which is preliminary data.</text>
</comment>
<accession>A0ACB8SLX1</accession>
<gene>
    <name evidence="1" type="ORF">BV25DRAFT_1427549</name>
</gene>
<sequence>MDMIFGQLFLLAGNAPPKSTRPHSCMAVTQVCGRWRRVAYRCADMWRSIPVESKEWTEIALQQSRGHSITVRWLFSNARLNVDALACVLKEHFRLRELSLNLRAHYDDLDAIVNMINATLDAWDPSSSLETFVLEASNAMGESNLVSVPPTVRSVKLEGFYFPIRIFRGRNQLRRFEMNALQPWVSLDEMLVTLSDLRQLEYLHIGDDVLSDDTVVDESLRLPQVVFPDLKSLTIGGTVGTINAFVRNVGFPPSCELELLYQDIRGLEDVDEGEVEFLAASLRILYSSAIEAASSFQTLVIENMHDTFGVWLRINASEPVPSPQLPARLCLDVMSPESPPAFTSQLLSSVPLIGGVKTITLVGVPFLGSQEWQRIGPAMADVESLLLKCEAGAARGIYEALQAALCSTPAVFPKLRNVVVMLRGDSALELPEDLQRPEGSQVTVAVEIWLSGPPDSETDQDWRPMEVG</sequence>
<name>A0ACB8SLX1_9AGAM</name>
<organism evidence="1 2">
    <name type="scientific">Artomyces pyxidatus</name>
    <dbReference type="NCBI Taxonomy" id="48021"/>
    <lineage>
        <taxon>Eukaryota</taxon>
        <taxon>Fungi</taxon>
        <taxon>Dikarya</taxon>
        <taxon>Basidiomycota</taxon>
        <taxon>Agaricomycotina</taxon>
        <taxon>Agaricomycetes</taxon>
        <taxon>Russulales</taxon>
        <taxon>Auriscalpiaceae</taxon>
        <taxon>Artomyces</taxon>
    </lineage>
</organism>
<reference evidence="1" key="1">
    <citation type="submission" date="2021-03" db="EMBL/GenBank/DDBJ databases">
        <authorList>
            <consortium name="DOE Joint Genome Institute"/>
            <person name="Ahrendt S."/>
            <person name="Looney B.P."/>
            <person name="Miyauchi S."/>
            <person name="Morin E."/>
            <person name="Drula E."/>
            <person name="Courty P.E."/>
            <person name="Chicoki N."/>
            <person name="Fauchery L."/>
            <person name="Kohler A."/>
            <person name="Kuo A."/>
            <person name="Labutti K."/>
            <person name="Pangilinan J."/>
            <person name="Lipzen A."/>
            <person name="Riley R."/>
            <person name="Andreopoulos W."/>
            <person name="He G."/>
            <person name="Johnson J."/>
            <person name="Barry K.W."/>
            <person name="Grigoriev I.V."/>
            <person name="Nagy L."/>
            <person name="Hibbett D."/>
            <person name="Henrissat B."/>
            <person name="Matheny P.B."/>
            <person name="Labbe J."/>
            <person name="Martin F."/>
        </authorList>
    </citation>
    <scope>NUCLEOTIDE SEQUENCE</scope>
    <source>
        <strain evidence="1">HHB10654</strain>
    </source>
</reference>
<evidence type="ECO:0000313" key="1">
    <source>
        <dbReference type="EMBL" id="KAI0057425.1"/>
    </source>
</evidence>